<gene>
    <name evidence="2" type="ORF">Cboi02_000518000</name>
</gene>
<reference evidence="2" key="1">
    <citation type="submission" date="2023-04" db="EMBL/GenBank/DDBJ databases">
        <title>Candida boidinii NBRC 10035.</title>
        <authorList>
            <person name="Ichikawa N."/>
            <person name="Sato H."/>
            <person name="Tonouchi N."/>
        </authorList>
    </citation>
    <scope>NUCLEOTIDE SEQUENCE</scope>
    <source>
        <strain evidence="2">NBRC 10035</strain>
    </source>
</reference>
<sequence length="180" mass="20449">MLMKSSFHRVMQNIWDRNLENKDMDADIIVLGRKYTKVKETTGINNTDKLLVSQHSQLETNQYKNNYGDISEPQITETATQVSDEPEPNAYNSDSVLENEDPTAMITPNTKPDPPLENKSDISLNASTNLGDSTASETQFSFFNIDDKFNDIKNLINDSATVFSKWQNRYLQDKSTPKFG</sequence>
<accession>A0A9W6T6B6</accession>
<proteinExistence type="predicted"/>
<evidence type="ECO:0000256" key="1">
    <source>
        <dbReference type="SAM" id="MobiDB-lite"/>
    </source>
</evidence>
<evidence type="ECO:0000313" key="3">
    <source>
        <dbReference type="Proteomes" id="UP001165120"/>
    </source>
</evidence>
<evidence type="ECO:0000313" key="2">
    <source>
        <dbReference type="EMBL" id="GME76448.1"/>
    </source>
</evidence>
<dbReference type="EMBL" id="BSXN01002388">
    <property type="protein sequence ID" value="GME76448.1"/>
    <property type="molecule type" value="Genomic_DNA"/>
</dbReference>
<protein>
    <submittedName>
        <fullName evidence="2">Unnamed protein product</fullName>
    </submittedName>
</protein>
<organism evidence="2 3">
    <name type="scientific">Candida boidinii</name>
    <name type="common">Yeast</name>
    <dbReference type="NCBI Taxonomy" id="5477"/>
    <lineage>
        <taxon>Eukaryota</taxon>
        <taxon>Fungi</taxon>
        <taxon>Dikarya</taxon>
        <taxon>Ascomycota</taxon>
        <taxon>Saccharomycotina</taxon>
        <taxon>Pichiomycetes</taxon>
        <taxon>Pichiales</taxon>
        <taxon>Pichiaceae</taxon>
        <taxon>Ogataea</taxon>
        <taxon>Ogataea/Candida clade</taxon>
    </lineage>
</organism>
<keyword evidence="3" id="KW-1185">Reference proteome</keyword>
<dbReference type="AlphaFoldDB" id="A0A9W6T6B6"/>
<feature type="region of interest" description="Disordered" evidence="1">
    <location>
        <begin position="78"/>
        <end position="121"/>
    </location>
</feature>
<dbReference type="Proteomes" id="UP001165120">
    <property type="component" value="Unassembled WGS sequence"/>
</dbReference>
<name>A0A9W6T6B6_CANBO</name>
<comment type="caution">
    <text evidence="2">The sequence shown here is derived from an EMBL/GenBank/DDBJ whole genome shotgun (WGS) entry which is preliminary data.</text>
</comment>